<evidence type="ECO:0000313" key="5">
    <source>
        <dbReference type="Proteomes" id="UP001501410"/>
    </source>
</evidence>
<dbReference type="EMBL" id="BAABEZ010000001">
    <property type="protein sequence ID" value="GAA4448149.1"/>
    <property type="molecule type" value="Genomic_DNA"/>
</dbReference>
<dbReference type="SUPFAM" id="SSF56935">
    <property type="entry name" value="Porins"/>
    <property type="match status" value="1"/>
</dbReference>
<comment type="caution">
    <text evidence="4">The sequence shown here is derived from an EMBL/GenBank/DDBJ whole genome shotgun (WGS) entry which is preliminary data.</text>
</comment>
<keyword evidence="2" id="KW-0472">Membrane</keyword>
<protein>
    <submittedName>
        <fullName evidence="4">TonB-dependent receptor</fullName>
    </submittedName>
</protein>
<evidence type="ECO:0000256" key="2">
    <source>
        <dbReference type="ARBA" id="ARBA00023136"/>
    </source>
</evidence>
<keyword evidence="4" id="KW-0675">Receptor</keyword>
<comment type="subcellular location">
    <subcellularLocation>
        <location evidence="1">Cell outer membrane</location>
    </subcellularLocation>
</comment>
<keyword evidence="3" id="KW-0998">Cell outer membrane</keyword>
<reference evidence="5" key="1">
    <citation type="journal article" date="2019" name="Int. J. Syst. Evol. Microbiol.">
        <title>The Global Catalogue of Microorganisms (GCM) 10K type strain sequencing project: providing services to taxonomists for standard genome sequencing and annotation.</title>
        <authorList>
            <consortium name="The Broad Institute Genomics Platform"/>
            <consortium name="The Broad Institute Genome Sequencing Center for Infectious Disease"/>
            <person name="Wu L."/>
            <person name="Ma J."/>
        </authorList>
    </citation>
    <scope>NUCLEOTIDE SEQUENCE [LARGE SCALE GENOMIC DNA]</scope>
    <source>
        <strain evidence="5">JCM 31921</strain>
    </source>
</reference>
<dbReference type="Proteomes" id="UP001501410">
    <property type="component" value="Unassembled WGS sequence"/>
</dbReference>
<keyword evidence="5" id="KW-1185">Reference proteome</keyword>
<gene>
    <name evidence="4" type="ORF">GCM10023092_00170</name>
</gene>
<name>A0ABP8MEH8_9BACT</name>
<dbReference type="InterPro" id="IPR013784">
    <property type="entry name" value="Carb-bd-like_fold"/>
</dbReference>
<dbReference type="Gene3D" id="2.40.170.20">
    <property type="entry name" value="TonB-dependent receptor, beta-barrel domain"/>
    <property type="match status" value="1"/>
</dbReference>
<organism evidence="4 5">
    <name type="scientific">Rurimicrobium arvi</name>
    <dbReference type="NCBI Taxonomy" id="2049916"/>
    <lineage>
        <taxon>Bacteria</taxon>
        <taxon>Pseudomonadati</taxon>
        <taxon>Bacteroidota</taxon>
        <taxon>Chitinophagia</taxon>
        <taxon>Chitinophagales</taxon>
        <taxon>Chitinophagaceae</taxon>
        <taxon>Rurimicrobium</taxon>
    </lineage>
</organism>
<dbReference type="InterPro" id="IPR036942">
    <property type="entry name" value="Beta-barrel_TonB_sf"/>
</dbReference>
<dbReference type="SUPFAM" id="SSF49452">
    <property type="entry name" value="Starch-binding domain-like"/>
    <property type="match status" value="1"/>
</dbReference>
<evidence type="ECO:0000256" key="3">
    <source>
        <dbReference type="ARBA" id="ARBA00023237"/>
    </source>
</evidence>
<sequence length="933" mass="105091">MYQKNLVLGMLAALFTPPVLFAAPGTLMLSGQIRYRDGNLLTESCTLRLPRLRRIETTASDGSFMLGDLPPGKITVQVWLYEQFADSFTVALGDSSLQLGPLQLVPLSLSHAETATTLNEAGSTEQVTADDAILPQAGMLLNSNDLFIANSFTFSGYGFRARAYPGQQQEVYLGGVLLNSPVDNQANFQLWSGLSEVMKAQRSGNRIEANADGPGGLSGSRNYLLHAPYQTPQRKFSYTLSNRGYDHRVQFFYCPEKTTSGMMYSCAITRQWAIESRVPATASDQYALYASAAKSFRKTMLAASLVYQNSYRELKSAATDEVYTLAGTHYYNANWGWQNGVKRNARGATAGTPLLALHCEHTPSENTQWSFALATQLYMQANRGLDWQDAPDPRPDYYRNLPSFLSKDNPQGAVAAEQLLLANPSRLQIDWMRLYETNQLNYYTHQYAEEGLIKNIYGRRALYVLASDVEQQHTMHFRTHVRHDITANTQLHASFSWNSTHAHRYKQLDDLLGGDYFLNHNTYAQQSYPGNADAMRNDLNTPDKELHKGDHYKYDYHISAQHIQLFAQLEKDFRRWTLFTSVSGAVNSMQRTGTYRNGLFPGQSFGKGSTLLLPAVTLKNGLTWKINGRHYLSARIYLRQTGPEDFDQAFVAPAMRDQPAAAAGMLQSVIVSAECAYIVHAPKWNIQFNAYQTERRNITQILRYYNDEPEYQCFVNMVQTHLNIRHTGLEFAASYDLSPRITLNGIAAIGQSYFSNNPDVRIFSDNDTALSEGLKKVSIRNYYAGAGPQTVIGAGCRINAPHRWSLKLNAGYTDRNYVRINAGRRSAAAAENIDPSGISGKAIFNQERLPAALLSDMLLSKSFRVRKSKTRPREYFIFFCYLSVSNILNRTDIKTSGYEQLRYNFTDNDPETFPNKYIYAVGRTYALGINFKW</sequence>
<proteinExistence type="predicted"/>
<evidence type="ECO:0000256" key="1">
    <source>
        <dbReference type="ARBA" id="ARBA00004442"/>
    </source>
</evidence>
<evidence type="ECO:0000313" key="4">
    <source>
        <dbReference type="EMBL" id="GAA4448149.1"/>
    </source>
</evidence>
<accession>A0ABP8MEH8</accession>